<proteinExistence type="predicted"/>
<dbReference type="Proteomes" id="UP000887540">
    <property type="component" value="Unplaced"/>
</dbReference>
<accession>A0A914DSM8</accession>
<reference evidence="2" key="1">
    <citation type="submission" date="2022-11" db="UniProtKB">
        <authorList>
            <consortium name="WormBaseParasite"/>
        </authorList>
    </citation>
    <scope>IDENTIFICATION</scope>
</reference>
<evidence type="ECO:0000313" key="2">
    <source>
        <dbReference type="WBParaSite" id="ACRNAN_scaffold39.g7864.t1"/>
    </source>
</evidence>
<dbReference type="WBParaSite" id="ACRNAN_scaffold39.g7864.t1">
    <property type="protein sequence ID" value="ACRNAN_scaffold39.g7864.t1"/>
    <property type="gene ID" value="ACRNAN_scaffold39.g7864"/>
</dbReference>
<dbReference type="AlphaFoldDB" id="A0A914DSM8"/>
<protein>
    <submittedName>
        <fullName evidence="2">Uncharacterized protein</fullName>
    </submittedName>
</protein>
<name>A0A914DSM8_9BILA</name>
<evidence type="ECO:0000313" key="1">
    <source>
        <dbReference type="Proteomes" id="UP000887540"/>
    </source>
</evidence>
<organism evidence="1 2">
    <name type="scientific">Acrobeloides nanus</name>
    <dbReference type="NCBI Taxonomy" id="290746"/>
    <lineage>
        <taxon>Eukaryota</taxon>
        <taxon>Metazoa</taxon>
        <taxon>Ecdysozoa</taxon>
        <taxon>Nematoda</taxon>
        <taxon>Chromadorea</taxon>
        <taxon>Rhabditida</taxon>
        <taxon>Tylenchina</taxon>
        <taxon>Cephalobomorpha</taxon>
        <taxon>Cephaloboidea</taxon>
        <taxon>Cephalobidae</taxon>
        <taxon>Acrobeloides</taxon>
    </lineage>
</organism>
<keyword evidence="1" id="KW-1185">Reference proteome</keyword>
<sequence>MVQVYECYSKSKGEKMVKYKKGPVNEKWKVKLVEDKIKRKRIQGRGNPLNNEEYDDEVVDVVADQFEELLCFEKLISNKNMSYSIKSIIC</sequence>